<dbReference type="AlphaFoldDB" id="F4QKY0"/>
<dbReference type="GO" id="GO:0008233">
    <property type="term" value="F:peptidase activity"/>
    <property type="evidence" value="ECO:0007669"/>
    <property type="project" value="UniProtKB-KW"/>
</dbReference>
<proteinExistence type="predicted"/>
<name>F4QKY0_9CAUL</name>
<dbReference type="InterPro" id="IPR029055">
    <property type="entry name" value="Ntn_hydrolases_N"/>
</dbReference>
<feature type="binding site" evidence="6">
    <location>
        <begin position="244"/>
        <end position="247"/>
    </location>
    <ligand>
        <name>substrate</name>
    </ligand>
</feature>
<dbReference type="eggNOG" id="COG1446">
    <property type="taxonomic scope" value="Bacteria"/>
</dbReference>
<dbReference type="Gene3D" id="3.60.20.30">
    <property type="entry name" value="(Glycosyl)asparaginase"/>
    <property type="match status" value="1"/>
</dbReference>
<evidence type="ECO:0000256" key="8">
    <source>
        <dbReference type="SAM" id="SignalP"/>
    </source>
</evidence>
<dbReference type="InterPro" id="IPR000246">
    <property type="entry name" value="Peptidase_T2"/>
</dbReference>
<evidence type="ECO:0000256" key="2">
    <source>
        <dbReference type="ARBA" id="ARBA00022801"/>
    </source>
</evidence>
<organism evidence="9 10">
    <name type="scientific">Asticcacaulis biprosthecium C19</name>
    <dbReference type="NCBI Taxonomy" id="715226"/>
    <lineage>
        <taxon>Bacteria</taxon>
        <taxon>Pseudomonadati</taxon>
        <taxon>Pseudomonadota</taxon>
        <taxon>Alphaproteobacteria</taxon>
        <taxon>Caulobacterales</taxon>
        <taxon>Caulobacteraceae</taxon>
        <taxon>Asticcacaulis</taxon>
    </lineage>
</organism>
<evidence type="ECO:0000256" key="7">
    <source>
        <dbReference type="PIRSR" id="PIRSR600246-3"/>
    </source>
</evidence>
<feature type="site" description="Cleavage; by autolysis" evidence="7">
    <location>
        <begin position="192"/>
        <end position="193"/>
    </location>
</feature>
<protein>
    <recommendedName>
        <fullName evidence="4">Isoaspartyl peptidase</fullName>
    </recommendedName>
</protein>
<evidence type="ECO:0000256" key="4">
    <source>
        <dbReference type="ARBA" id="ARBA00069124"/>
    </source>
</evidence>
<dbReference type="Proteomes" id="UP000006512">
    <property type="component" value="Unassembled WGS sequence"/>
</dbReference>
<accession>F4QKY0</accession>
<keyword evidence="2" id="KW-0378">Hydrolase</keyword>
<dbReference type="STRING" id="715226.ABI_06360"/>
<feature type="signal peptide" evidence="8">
    <location>
        <begin position="1"/>
        <end position="19"/>
    </location>
</feature>
<evidence type="ECO:0000256" key="3">
    <source>
        <dbReference type="ARBA" id="ARBA00022813"/>
    </source>
</evidence>
<keyword evidence="10" id="KW-1185">Reference proteome</keyword>
<dbReference type="EMBL" id="GL883077">
    <property type="protein sequence ID" value="EGF92203.1"/>
    <property type="molecule type" value="Genomic_DNA"/>
</dbReference>
<dbReference type="RefSeq" id="WP_006271378.1">
    <property type="nucleotide sequence ID" value="NZ_GL883077.1"/>
</dbReference>
<feature type="binding site" evidence="6">
    <location>
        <begin position="221"/>
        <end position="224"/>
    </location>
    <ligand>
        <name>substrate</name>
    </ligand>
</feature>
<dbReference type="GO" id="GO:0016811">
    <property type="term" value="F:hydrolase activity, acting on carbon-nitrogen (but not peptide) bonds, in linear amides"/>
    <property type="evidence" value="ECO:0007669"/>
    <property type="project" value="UniProtKB-ARBA"/>
</dbReference>
<dbReference type="FunFam" id="3.60.20.30:FF:000001">
    <property type="entry name" value="Isoaspartyl peptidase/L-asparaginase"/>
    <property type="match status" value="1"/>
</dbReference>
<dbReference type="GO" id="GO:0006508">
    <property type="term" value="P:proteolysis"/>
    <property type="evidence" value="ECO:0007669"/>
    <property type="project" value="UniProtKB-KW"/>
</dbReference>
<evidence type="ECO:0000256" key="6">
    <source>
        <dbReference type="PIRSR" id="PIRSR600246-2"/>
    </source>
</evidence>
<evidence type="ECO:0000256" key="5">
    <source>
        <dbReference type="PIRSR" id="PIRSR600246-1"/>
    </source>
</evidence>
<dbReference type="SUPFAM" id="SSF56235">
    <property type="entry name" value="N-terminal nucleophile aminohydrolases (Ntn hydrolases)"/>
    <property type="match status" value="1"/>
</dbReference>
<evidence type="ECO:0000313" key="9">
    <source>
        <dbReference type="EMBL" id="EGF92203.1"/>
    </source>
</evidence>
<dbReference type="CDD" id="cd04701">
    <property type="entry name" value="Asparaginase_2"/>
    <property type="match status" value="1"/>
</dbReference>
<evidence type="ECO:0000313" key="10">
    <source>
        <dbReference type="Proteomes" id="UP000006512"/>
    </source>
</evidence>
<gene>
    <name evidence="9" type="ORF">ABI_06360</name>
</gene>
<feature type="chain" id="PRO_5003316639" description="Isoaspartyl peptidase" evidence="8">
    <location>
        <begin position="20"/>
        <end position="328"/>
    </location>
</feature>
<sequence>MRRFVLIALALLLAAPAYAEPGKWSLAIHGGAGVIDRGDLTPEKEALYRQGLNEALAVGQAVLARGGAAVDAVEATVKVLEDNPLFNAGRGAVFAADGKNYLDASIMDGATLKAGAVASLTTTKHPVSAARAVMDKSRHVLLTGQGADQFAAEQGLEQVDPSYFRTEARWEAYLKWKASQGLSGVDDTHKYGTVGAVALDQDGHLAAATSTGGLTGKMWGRIGDSPLIGSGTIAIDGQCAVSGTGTGEYFIRQNAGRQVCDRVHWNDEGIQSAADATMAEVGRIGGDGGLISMDKDGKVAFALNVSGMYRGSVSSETVAKTAIYADEK</sequence>
<dbReference type="Pfam" id="PF01112">
    <property type="entry name" value="Asparaginase_2"/>
    <property type="match status" value="1"/>
</dbReference>
<keyword evidence="1" id="KW-0645">Protease</keyword>
<dbReference type="HOGENOM" id="CLU_021603_1_0_5"/>
<feature type="active site" description="Nucleophile" evidence="5">
    <location>
        <position position="193"/>
    </location>
</feature>
<dbReference type="PANTHER" id="PTHR10188:SF6">
    <property type="entry name" value="N(4)-(BETA-N-ACETYLGLUCOSAMINYL)-L-ASPARAGINASE"/>
    <property type="match status" value="1"/>
</dbReference>
<keyword evidence="8" id="KW-0732">Signal</keyword>
<dbReference type="OrthoDB" id="9780217at2"/>
<reference evidence="10" key="1">
    <citation type="submission" date="2011-03" db="EMBL/GenBank/DDBJ databases">
        <title>Draft genome sequence of Brevundimonas diminuta.</title>
        <authorList>
            <person name="Brown P.J.B."/>
            <person name="Buechlein A."/>
            <person name="Hemmerich C."/>
            <person name="Brun Y.V."/>
        </authorList>
    </citation>
    <scope>NUCLEOTIDE SEQUENCE [LARGE SCALE GENOMIC DNA]</scope>
    <source>
        <strain evidence="10">C19</strain>
    </source>
</reference>
<dbReference type="PANTHER" id="PTHR10188">
    <property type="entry name" value="L-ASPARAGINASE"/>
    <property type="match status" value="1"/>
</dbReference>
<keyword evidence="3" id="KW-0068">Autocatalytic cleavage</keyword>
<evidence type="ECO:0000256" key="1">
    <source>
        <dbReference type="ARBA" id="ARBA00022670"/>
    </source>
</evidence>